<dbReference type="PANTHER" id="PTHR43804:SF7">
    <property type="entry name" value="LD18447P"/>
    <property type="match status" value="1"/>
</dbReference>
<dbReference type="InterPro" id="IPR004373">
    <property type="entry name" value="RF-1"/>
</dbReference>
<accession>A0A1C7NNU1</accession>
<organism evidence="6 7">
    <name type="scientific">Choanephora cucurbitarum</name>
    <dbReference type="NCBI Taxonomy" id="101091"/>
    <lineage>
        <taxon>Eukaryota</taxon>
        <taxon>Fungi</taxon>
        <taxon>Fungi incertae sedis</taxon>
        <taxon>Mucoromycota</taxon>
        <taxon>Mucoromycotina</taxon>
        <taxon>Mucoromycetes</taxon>
        <taxon>Mucorales</taxon>
        <taxon>Mucorineae</taxon>
        <taxon>Choanephoraceae</taxon>
        <taxon>Choanephoroideae</taxon>
        <taxon>Choanephora</taxon>
    </lineage>
</organism>
<dbReference type="GO" id="GO:0070126">
    <property type="term" value="P:mitochondrial translational termination"/>
    <property type="evidence" value="ECO:0007669"/>
    <property type="project" value="EnsemblFungi"/>
</dbReference>
<dbReference type="Gene3D" id="3.30.70.1660">
    <property type="match status" value="1"/>
</dbReference>
<dbReference type="PANTHER" id="PTHR43804">
    <property type="entry name" value="LD18447P"/>
    <property type="match status" value="1"/>
</dbReference>
<dbReference type="HAMAP" id="MF_00093">
    <property type="entry name" value="Rel_fac_1"/>
    <property type="match status" value="1"/>
</dbReference>
<evidence type="ECO:0000313" key="7">
    <source>
        <dbReference type="Proteomes" id="UP000093000"/>
    </source>
</evidence>
<dbReference type="OrthoDB" id="2019491at2759"/>
<dbReference type="SUPFAM" id="SSF75620">
    <property type="entry name" value="Release factor"/>
    <property type="match status" value="1"/>
</dbReference>
<dbReference type="FunFam" id="3.30.70.1660:FF:000002">
    <property type="entry name" value="Peptide chain release factor 1"/>
    <property type="match status" value="1"/>
</dbReference>
<proteinExistence type="inferred from homology"/>
<keyword evidence="2" id="KW-0488">Methylation</keyword>
<dbReference type="GO" id="GO:0005743">
    <property type="term" value="C:mitochondrial inner membrane"/>
    <property type="evidence" value="ECO:0007669"/>
    <property type="project" value="EnsemblFungi"/>
</dbReference>
<evidence type="ECO:0000256" key="1">
    <source>
        <dbReference type="ARBA" id="ARBA00010835"/>
    </source>
</evidence>
<dbReference type="InterPro" id="IPR050057">
    <property type="entry name" value="Prokaryotic/Mito_RF"/>
</dbReference>
<evidence type="ECO:0000256" key="3">
    <source>
        <dbReference type="ARBA" id="ARBA00022917"/>
    </source>
</evidence>
<feature type="region of interest" description="Disordered" evidence="4">
    <location>
        <begin position="322"/>
        <end position="350"/>
    </location>
</feature>
<feature type="compositionally biased region" description="Basic and acidic residues" evidence="4">
    <location>
        <begin position="322"/>
        <end position="332"/>
    </location>
</feature>
<evidence type="ECO:0000256" key="2">
    <source>
        <dbReference type="ARBA" id="ARBA00022481"/>
    </source>
</evidence>
<dbReference type="InParanoid" id="A0A1C7NNU1"/>
<keyword evidence="7" id="KW-1185">Reference proteome</keyword>
<dbReference type="InterPro" id="IPR005139">
    <property type="entry name" value="PCRF"/>
</dbReference>
<dbReference type="InterPro" id="IPR000352">
    <property type="entry name" value="Pep_chain_release_fac_I"/>
</dbReference>
<protein>
    <submittedName>
        <fullName evidence="6">Peptide chain release factor 1</fullName>
    </submittedName>
</protein>
<comment type="caution">
    <text evidence="6">The sequence shown here is derived from an EMBL/GenBank/DDBJ whole genome shotgun (WGS) entry which is preliminary data.</text>
</comment>
<dbReference type="InterPro" id="IPR045853">
    <property type="entry name" value="Pep_chain_release_fac_I_sf"/>
</dbReference>
<dbReference type="FunCoup" id="A0A1C7NNU1">
    <property type="interactions" value="653"/>
</dbReference>
<evidence type="ECO:0000259" key="5">
    <source>
        <dbReference type="PROSITE" id="PS00745"/>
    </source>
</evidence>
<dbReference type="FunFam" id="3.30.160.20:FF:000004">
    <property type="entry name" value="Peptide chain release factor 1"/>
    <property type="match status" value="1"/>
</dbReference>
<dbReference type="Proteomes" id="UP000093000">
    <property type="component" value="Unassembled WGS sequence"/>
</dbReference>
<dbReference type="Pfam" id="PF00472">
    <property type="entry name" value="RF-1"/>
    <property type="match status" value="1"/>
</dbReference>
<reference evidence="6 7" key="1">
    <citation type="submission" date="2016-03" db="EMBL/GenBank/DDBJ databases">
        <title>Choanephora cucurbitarum.</title>
        <authorList>
            <person name="Min B."/>
            <person name="Park H."/>
            <person name="Park J.-H."/>
            <person name="Shin H.-D."/>
            <person name="Choi I.-G."/>
        </authorList>
    </citation>
    <scope>NUCLEOTIDE SEQUENCE [LARGE SCALE GENOMIC DNA]</scope>
    <source>
        <strain evidence="6 7">KUS-F28377</strain>
    </source>
</reference>
<dbReference type="Pfam" id="PF03462">
    <property type="entry name" value="PCRF"/>
    <property type="match status" value="1"/>
</dbReference>
<dbReference type="EMBL" id="LUGH01000034">
    <property type="protein sequence ID" value="OBZ90781.1"/>
    <property type="molecule type" value="Genomic_DNA"/>
</dbReference>
<dbReference type="Gene3D" id="6.10.140.1950">
    <property type="match status" value="1"/>
</dbReference>
<evidence type="ECO:0000256" key="4">
    <source>
        <dbReference type="SAM" id="MobiDB-lite"/>
    </source>
</evidence>
<evidence type="ECO:0000313" key="6">
    <source>
        <dbReference type="EMBL" id="OBZ90781.1"/>
    </source>
</evidence>
<dbReference type="NCBIfam" id="NF001859">
    <property type="entry name" value="PRK00591.1"/>
    <property type="match status" value="1"/>
</dbReference>
<dbReference type="GO" id="GO:0016149">
    <property type="term" value="F:translation release factor activity, codon specific"/>
    <property type="evidence" value="ECO:0007669"/>
    <property type="project" value="InterPro"/>
</dbReference>
<gene>
    <name evidence="6" type="primary">prfA</name>
    <name evidence="6" type="ORF">A0J61_01166</name>
</gene>
<feature type="domain" description="Prokaryotic-type class I peptide chain release factors" evidence="5">
    <location>
        <begin position="266"/>
        <end position="282"/>
    </location>
</feature>
<dbReference type="NCBIfam" id="TIGR00019">
    <property type="entry name" value="prfA"/>
    <property type="match status" value="1"/>
</dbReference>
<comment type="similarity">
    <text evidence="1">Belongs to the prokaryotic/mitochondrial release factor family.</text>
</comment>
<dbReference type="STRING" id="101091.A0A1C7NNU1"/>
<dbReference type="Gene3D" id="3.30.160.20">
    <property type="match status" value="1"/>
</dbReference>
<sequence>MSDYSLETPIGRMFKRVFSQISRYSTRATPFPLQSSRITPPLENKLKLLSDRHDTLLSQLNSNSLNPTELTQASKELAQLTQPKTLFEDWMKHRCDLTELHDLLSSQVEDDMVEMAKEEFTDLMDRISQLEKELVAELAPKDEADDASAILEIRAGAGGDEASLFSADMARMYERFAQLQRWKWEVLAQSDETGGKGFKDITVNIGGRNVFGLLKYESGVHRVQRVPATEAQGRIHTSTVTVAILPQPTEVDVQIKDSDLKIDVYRASGAGGQHVNTTDSAVRVTHLPTGLVVAMQDERSQHKNKLKAMKVLRAKIYEQERLKKQTERRDSRNAQIGSGNRSEKIRTYNYPQNRVTDHRINLTLYELEPVMAGEGLLHVIEPLQEHYLAESLLEE</sequence>
<keyword evidence="3" id="KW-0648">Protein biosynthesis</keyword>
<dbReference type="SMART" id="SM00937">
    <property type="entry name" value="PCRF"/>
    <property type="match status" value="1"/>
</dbReference>
<dbReference type="AlphaFoldDB" id="A0A1C7NNU1"/>
<dbReference type="PROSITE" id="PS00745">
    <property type="entry name" value="RF_PROK_I"/>
    <property type="match status" value="1"/>
</dbReference>
<name>A0A1C7NNU1_9FUNG</name>